<sequence length="735" mass="80431">MLNGHMHAHLKIDPKANKAGAWDLVPTSIRQGGPVIDQEHGKLASRSLPPKTVVLSFDDGPDPSWTPKVLEVLRRHHVRADFFLIGQNIARHPSVVRTMVDQGHEVGVHTFSHANLGFTSHASIDQELSTTQSALAGAAGVTTSLIRTPYSSGPDAIDNRSFPVLKYLSSKGYTTAYVDANSNDWKKPGVEKIVRNATPQGNKGALTLFHDAGGDRSESVKGVDAYITHMKAKGYRFTTISAAMGSGSAMHDATGMTSWKGRAMLTVTAVAIWTAPWLAYLFYVVGGMVVLRFVMMLVLAGRHHRQRNPKRSRGEFSWGPPVTEPVSVLVPAYNEKECIAHTVRSLTASTHPIEVIVIDDGSTDGTADIVEALGLPNVRVLRQRNAGKSAALNNGIVHARHDIIVMMDGDTVFEPSTVSELVQPFANAHIGAVSGNAKVGNRRSLIGAWQHIEYVMSFNLDRRMYDVLDCIPTIPGAVGAFRRRALEEVGGMSGDTLAEDTDVTIAMHRAGWRVVYQEHAVAWTEAPSSFRLLWRQRYRWSYGTMQALWKHRRSVVEHGASGRFGRVGMPLVGIFHVGAPLLSPVIDVFTLYGMIFLSPWKSLAVWCLLLLFQLLCAAYAFRLDRERYRCLVMLPLQQVVYRQLMYMVLIHSCITAATGARLRWQKIRRTGEVVAPSPNSSAVVSAGGRRAARAATPGAVPRSQSVTPGHGQEPPVAPPVTIGRCVPRTTPEIGE</sequence>
<dbReference type="InterPro" id="IPR011330">
    <property type="entry name" value="Glyco_hydro/deAcase_b/a-brl"/>
</dbReference>
<protein>
    <submittedName>
        <fullName evidence="7">Bifunctional polysaccharide deacetylase/glycosyltransferase family 2 protein</fullName>
    </submittedName>
</protein>
<keyword evidence="5" id="KW-1133">Transmembrane helix</keyword>
<feature type="domain" description="NodB homology" evidence="6">
    <location>
        <begin position="51"/>
        <end position="238"/>
    </location>
</feature>
<keyword evidence="2" id="KW-0328">Glycosyltransferase</keyword>
<comment type="caution">
    <text evidence="7">The sequence shown here is derived from an EMBL/GenBank/DDBJ whole genome shotgun (WGS) entry which is preliminary data.</text>
</comment>
<dbReference type="InterPro" id="IPR002509">
    <property type="entry name" value="NODB_dom"/>
</dbReference>
<feature type="region of interest" description="Disordered" evidence="4">
    <location>
        <begin position="692"/>
        <end position="735"/>
    </location>
</feature>
<feature type="transmembrane region" description="Helical" evidence="5">
    <location>
        <begin position="603"/>
        <end position="623"/>
    </location>
</feature>
<dbReference type="InterPro" id="IPR029044">
    <property type="entry name" value="Nucleotide-diphossugar_trans"/>
</dbReference>
<feature type="transmembrane region" description="Helical" evidence="5">
    <location>
        <begin position="571"/>
        <end position="597"/>
    </location>
</feature>
<evidence type="ECO:0000259" key="6">
    <source>
        <dbReference type="PROSITE" id="PS51677"/>
    </source>
</evidence>
<reference evidence="8" key="1">
    <citation type="journal article" date="2019" name="Int. J. Syst. Evol. Microbiol.">
        <title>The Global Catalogue of Microorganisms (GCM) 10K type strain sequencing project: providing services to taxonomists for standard genome sequencing and annotation.</title>
        <authorList>
            <consortium name="The Broad Institute Genomics Platform"/>
            <consortium name="The Broad Institute Genome Sequencing Center for Infectious Disease"/>
            <person name="Wu L."/>
            <person name="Ma J."/>
        </authorList>
    </citation>
    <scope>NUCLEOTIDE SEQUENCE [LARGE SCALE GENOMIC DNA]</scope>
    <source>
        <strain evidence="8">CGMCC 1.15180</strain>
    </source>
</reference>
<evidence type="ECO:0000313" key="8">
    <source>
        <dbReference type="Proteomes" id="UP001596139"/>
    </source>
</evidence>
<dbReference type="EMBL" id="JBHSPX010000007">
    <property type="protein sequence ID" value="MFC6065491.1"/>
    <property type="molecule type" value="Genomic_DNA"/>
</dbReference>
<organism evidence="7 8">
    <name type="scientific">Streptomyces ochraceiscleroticus</name>
    <dbReference type="NCBI Taxonomy" id="47761"/>
    <lineage>
        <taxon>Bacteria</taxon>
        <taxon>Bacillati</taxon>
        <taxon>Actinomycetota</taxon>
        <taxon>Actinomycetes</taxon>
        <taxon>Kitasatosporales</taxon>
        <taxon>Streptomycetaceae</taxon>
        <taxon>Streptomyces</taxon>
    </lineage>
</organism>
<evidence type="ECO:0000256" key="3">
    <source>
        <dbReference type="ARBA" id="ARBA00022679"/>
    </source>
</evidence>
<name>A0ABW1MNY0_9ACTN</name>
<dbReference type="SUPFAM" id="SSF88713">
    <property type="entry name" value="Glycoside hydrolase/deacetylase"/>
    <property type="match status" value="1"/>
</dbReference>
<keyword evidence="5" id="KW-0472">Membrane</keyword>
<evidence type="ECO:0000313" key="7">
    <source>
        <dbReference type="EMBL" id="MFC6065491.1"/>
    </source>
</evidence>
<comment type="similarity">
    <text evidence="1">Belongs to the glycosyltransferase 2 family.</text>
</comment>
<dbReference type="PROSITE" id="PS51677">
    <property type="entry name" value="NODB"/>
    <property type="match status" value="1"/>
</dbReference>
<keyword evidence="8" id="KW-1185">Reference proteome</keyword>
<dbReference type="Gene3D" id="3.20.20.370">
    <property type="entry name" value="Glycoside hydrolase/deacetylase"/>
    <property type="match status" value="1"/>
</dbReference>
<dbReference type="CDD" id="cd06423">
    <property type="entry name" value="CESA_like"/>
    <property type="match status" value="1"/>
</dbReference>
<keyword evidence="5" id="KW-0812">Transmembrane</keyword>
<keyword evidence="3" id="KW-0808">Transferase</keyword>
<dbReference type="Proteomes" id="UP001596139">
    <property type="component" value="Unassembled WGS sequence"/>
</dbReference>
<proteinExistence type="inferred from homology"/>
<dbReference type="Pfam" id="PF13641">
    <property type="entry name" value="Glyco_tranf_2_3"/>
    <property type="match status" value="1"/>
</dbReference>
<dbReference type="SUPFAM" id="SSF53448">
    <property type="entry name" value="Nucleotide-diphospho-sugar transferases"/>
    <property type="match status" value="1"/>
</dbReference>
<gene>
    <name evidence="7" type="ORF">ACFP4F_23510</name>
</gene>
<feature type="transmembrane region" description="Helical" evidence="5">
    <location>
        <begin position="277"/>
        <end position="301"/>
    </location>
</feature>
<evidence type="ECO:0000256" key="1">
    <source>
        <dbReference type="ARBA" id="ARBA00006739"/>
    </source>
</evidence>
<evidence type="ECO:0000256" key="4">
    <source>
        <dbReference type="SAM" id="MobiDB-lite"/>
    </source>
</evidence>
<evidence type="ECO:0000256" key="2">
    <source>
        <dbReference type="ARBA" id="ARBA00022676"/>
    </source>
</evidence>
<dbReference type="RefSeq" id="WP_078649136.1">
    <property type="nucleotide sequence ID" value="NZ_JBHSPX010000007.1"/>
</dbReference>
<dbReference type="PANTHER" id="PTHR43630:SF1">
    <property type="entry name" value="POLY-BETA-1,6-N-ACETYL-D-GLUCOSAMINE SYNTHASE"/>
    <property type="match status" value="1"/>
</dbReference>
<evidence type="ECO:0000256" key="5">
    <source>
        <dbReference type="SAM" id="Phobius"/>
    </source>
</evidence>
<dbReference type="Pfam" id="PF01522">
    <property type="entry name" value="Polysacc_deac_1"/>
    <property type="match status" value="1"/>
</dbReference>
<dbReference type="PANTHER" id="PTHR43630">
    <property type="entry name" value="POLY-BETA-1,6-N-ACETYL-D-GLUCOSAMINE SYNTHASE"/>
    <property type="match status" value="1"/>
</dbReference>
<accession>A0ABW1MNY0</accession>
<dbReference type="Gene3D" id="3.90.550.10">
    <property type="entry name" value="Spore Coat Polysaccharide Biosynthesis Protein SpsA, Chain A"/>
    <property type="match status" value="1"/>
</dbReference>